<organism evidence="1 2">
    <name type="scientific">Brachybacterium hainanense</name>
    <dbReference type="NCBI Taxonomy" id="1541174"/>
    <lineage>
        <taxon>Bacteria</taxon>
        <taxon>Bacillati</taxon>
        <taxon>Actinomycetota</taxon>
        <taxon>Actinomycetes</taxon>
        <taxon>Micrococcales</taxon>
        <taxon>Dermabacteraceae</taxon>
        <taxon>Brachybacterium</taxon>
    </lineage>
</organism>
<sequence length="148" mass="16414">MRLWSLDPAILDRAALVAGWREALLAQKVLAGGTRGYRHHPQLRRFQEQDDPLASVGAYLVGLQRAATARGYRFDATRILRPEHADDVPRIPVTAGQLAYEREHLRAKVSVREPGWLPRLPADGAPVPAHPLLETVPGPVEDWEVVAP</sequence>
<comment type="caution">
    <text evidence="1">The sequence shown here is derived from an EMBL/GenBank/DDBJ whole genome shotgun (WGS) entry which is preliminary data.</text>
</comment>
<gene>
    <name evidence="1" type="ORF">ACFFF6_06935</name>
</gene>
<evidence type="ECO:0000313" key="1">
    <source>
        <dbReference type="EMBL" id="MFC0673685.1"/>
    </source>
</evidence>
<keyword evidence="2" id="KW-1185">Reference proteome</keyword>
<evidence type="ECO:0000313" key="2">
    <source>
        <dbReference type="Proteomes" id="UP001589793"/>
    </source>
</evidence>
<protein>
    <submittedName>
        <fullName evidence="1">Pyrimidine dimer DNA glycosylase/endonuclease V</fullName>
    </submittedName>
</protein>
<dbReference type="Proteomes" id="UP001589793">
    <property type="component" value="Unassembled WGS sequence"/>
</dbReference>
<name>A0ABV6R9M0_9MICO</name>
<dbReference type="RefSeq" id="WP_376979449.1">
    <property type="nucleotide sequence ID" value="NZ_JBHLSV010000006.1"/>
</dbReference>
<dbReference type="Pfam" id="PF03013">
    <property type="entry name" value="Pyr_excise"/>
    <property type="match status" value="1"/>
</dbReference>
<proteinExistence type="predicted"/>
<dbReference type="EMBL" id="JBHLSV010000006">
    <property type="protein sequence ID" value="MFC0673685.1"/>
    <property type="molecule type" value="Genomic_DNA"/>
</dbReference>
<accession>A0ABV6R9M0</accession>
<reference evidence="1 2" key="1">
    <citation type="submission" date="2024-09" db="EMBL/GenBank/DDBJ databases">
        <authorList>
            <person name="Sun Q."/>
            <person name="Mori K."/>
        </authorList>
    </citation>
    <scope>NUCLEOTIDE SEQUENCE [LARGE SCALE GENOMIC DNA]</scope>
    <source>
        <strain evidence="1 2">CICC 10874</strain>
    </source>
</reference>
<dbReference type="InterPro" id="IPR004260">
    <property type="entry name" value="Pyr-dimer_DNA_glycosylase"/>
</dbReference>